<feature type="compositionally biased region" description="Pro residues" evidence="6">
    <location>
        <begin position="1"/>
        <end position="10"/>
    </location>
</feature>
<dbReference type="GO" id="GO:0016020">
    <property type="term" value="C:membrane"/>
    <property type="evidence" value="ECO:0007669"/>
    <property type="project" value="UniProtKB-SubCell"/>
</dbReference>
<comment type="similarity">
    <text evidence="2">Belongs to the TMCO4 family.</text>
</comment>
<dbReference type="PANTHER" id="PTHR17920">
    <property type="entry name" value="TRANSMEMBRANE AND COILED-COIL DOMAIN-CONTAINING PROTEIN 4 TMCO4"/>
    <property type="match status" value="1"/>
</dbReference>
<feature type="compositionally biased region" description="Low complexity" evidence="6">
    <location>
        <begin position="975"/>
        <end position="1003"/>
    </location>
</feature>
<dbReference type="InterPro" id="IPR029058">
    <property type="entry name" value="AB_hydrolase_fold"/>
</dbReference>
<proteinExistence type="inferred from homology"/>
<feature type="region of interest" description="Disordered" evidence="6">
    <location>
        <begin position="781"/>
        <end position="871"/>
    </location>
</feature>
<feature type="region of interest" description="Disordered" evidence="6">
    <location>
        <begin position="975"/>
        <end position="1113"/>
    </location>
</feature>
<comment type="subcellular location">
    <subcellularLocation>
        <location evidence="1">Membrane</location>
        <topology evidence="1">Multi-pass membrane protein</topology>
    </subcellularLocation>
</comment>
<dbReference type="InterPro" id="IPR007941">
    <property type="entry name" value="DUF726"/>
</dbReference>
<dbReference type="CDD" id="cd22541">
    <property type="entry name" value="SP5_N"/>
    <property type="match status" value="1"/>
</dbReference>
<protein>
    <recommendedName>
        <fullName evidence="10">DUF726-domain-containing protein</fullName>
    </recommendedName>
</protein>
<comment type="caution">
    <text evidence="8">The sequence shown here is derived from an EMBL/GenBank/DDBJ whole genome shotgun (WGS) entry which is preliminary data.</text>
</comment>
<evidence type="ECO:0000256" key="7">
    <source>
        <dbReference type="SAM" id="Phobius"/>
    </source>
</evidence>
<accession>A0A8H5AVU9</accession>
<evidence type="ECO:0000256" key="1">
    <source>
        <dbReference type="ARBA" id="ARBA00004141"/>
    </source>
</evidence>
<keyword evidence="3 7" id="KW-0812">Transmembrane</keyword>
<dbReference type="Pfam" id="PF05277">
    <property type="entry name" value="DUF726"/>
    <property type="match status" value="1"/>
</dbReference>
<feature type="region of interest" description="Disordered" evidence="6">
    <location>
        <begin position="1"/>
        <end position="40"/>
    </location>
</feature>
<feature type="region of interest" description="Disordered" evidence="6">
    <location>
        <begin position="208"/>
        <end position="312"/>
    </location>
</feature>
<evidence type="ECO:0008006" key="10">
    <source>
        <dbReference type="Google" id="ProtNLM"/>
    </source>
</evidence>
<dbReference type="OrthoDB" id="277931at2759"/>
<dbReference type="EMBL" id="JAACJJ010000056">
    <property type="protein sequence ID" value="KAF5311841.1"/>
    <property type="molecule type" value="Genomic_DNA"/>
</dbReference>
<dbReference type="SUPFAM" id="SSF53474">
    <property type="entry name" value="alpha/beta-Hydrolases"/>
    <property type="match status" value="1"/>
</dbReference>
<feature type="compositionally biased region" description="Acidic residues" evidence="6">
    <location>
        <begin position="225"/>
        <end position="238"/>
    </location>
</feature>
<evidence type="ECO:0000313" key="8">
    <source>
        <dbReference type="EMBL" id="KAF5311841.1"/>
    </source>
</evidence>
<keyword evidence="5 7" id="KW-0472">Membrane</keyword>
<feature type="compositionally biased region" description="Polar residues" evidence="6">
    <location>
        <begin position="1099"/>
        <end position="1113"/>
    </location>
</feature>
<gene>
    <name evidence="8" type="ORF">D9619_002527</name>
</gene>
<reference evidence="8 9" key="1">
    <citation type="journal article" date="2020" name="ISME J.">
        <title>Uncovering the hidden diversity of litter-decomposition mechanisms in mushroom-forming fungi.</title>
        <authorList>
            <person name="Floudas D."/>
            <person name="Bentzer J."/>
            <person name="Ahren D."/>
            <person name="Johansson T."/>
            <person name="Persson P."/>
            <person name="Tunlid A."/>
        </authorList>
    </citation>
    <scope>NUCLEOTIDE SEQUENCE [LARGE SCALE GENOMIC DNA]</scope>
    <source>
        <strain evidence="8 9">CBS 101986</strain>
    </source>
</reference>
<feature type="compositionally biased region" description="Polar residues" evidence="6">
    <location>
        <begin position="1004"/>
        <end position="1020"/>
    </location>
</feature>
<feature type="transmembrane region" description="Helical" evidence="7">
    <location>
        <begin position="468"/>
        <end position="492"/>
    </location>
</feature>
<keyword evidence="9" id="KW-1185">Reference proteome</keyword>
<feature type="compositionally biased region" description="Low complexity" evidence="6">
    <location>
        <begin position="1029"/>
        <end position="1056"/>
    </location>
</feature>
<feature type="region of interest" description="Disordered" evidence="6">
    <location>
        <begin position="914"/>
        <end position="946"/>
    </location>
</feature>
<feature type="compositionally biased region" description="Polar residues" evidence="6">
    <location>
        <begin position="254"/>
        <end position="267"/>
    </location>
</feature>
<dbReference type="Proteomes" id="UP000567179">
    <property type="component" value="Unassembled WGS sequence"/>
</dbReference>
<evidence type="ECO:0000256" key="3">
    <source>
        <dbReference type="ARBA" id="ARBA00022692"/>
    </source>
</evidence>
<evidence type="ECO:0000256" key="6">
    <source>
        <dbReference type="SAM" id="MobiDB-lite"/>
    </source>
</evidence>
<dbReference type="PANTHER" id="PTHR17920:SF3">
    <property type="entry name" value="TRANSMEMBRANE AND COILED-COIL DOMAIN-CONTAINING PROTEIN 4"/>
    <property type="match status" value="1"/>
</dbReference>
<organism evidence="8 9">
    <name type="scientific">Psilocybe cf. subviscida</name>
    <dbReference type="NCBI Taxonomy" id="2480587"/>
    <lineage>
        <taxon>Eukaryota</taxon>
        <taxon>Fungi</taxon>
        <taxon>Dikarya</taxon>
        <taxon>Basidiomycota</taxon>
        <taxon>Agaricomycotina</taxon>
        <taxon>Agaricomycetes</taxon>
        <taxon>Agaricomycetidae</taxon>
        <taxon>Agaricales</taxon>
        <taxon>Agaricineae</taxon>
        <taxon>Strophariaceae</taxon>
        <taxon>Psilocybe</taxon>
    </lineage>
</organism>
<evidence type="ECO:0000256" key="2">
    <source>
        <dbReference type="ARBA" id="ARBA00009824"/>
    </source>
</evidence>
<keyword evidence="4 7" id="KW-1133">Transmembrane helix</keyword>
<sequence>MPASSFPPPKDIFDDDDDGWQDMPIVREDKSLSGLDDEDQKKYHYQTATKSTSTNATGNLIDVDDWGNEWRSKLDHNESEYTRLRGVEEEDADEVHLRTRYLFDEDKAMTPLSQMQQTKNLLTEAQRIAYVGLCALISRQMVQSLKLIGRKEMKPAVANMELWALKIMGRLYYHMELETQEQKMIESLAEHGVLADDLVPALMTTHTVANPEYDPEEARKKAEYEADNPTDDGDDESISDQTLVNEAREDDTDSSAGGKTPTQGQSPSPAPAKDLPEKEPSSPTQTLSVPATSPNPAADGLFSPSLSGDSLTQQPVTNKVLQDTSTAAMPGVTTSLSTTDEKVTLDIRWTILCDLFLLLIADSVYDARSRVLLEQVAYKLGLGWLDVVKFEGRITQALEIQEDVETLEQEGVVEGARKAGNKRRYMMLGLATLGGGLVIGLSAGLLAPVIGLGLAGALSTVGVTGASAFLGGTAGAAVITTGGVLTGSGIAVRGMINRTQQVRTFEILPLHNNKRVNCILTVPGFMNGINDDVRLPFSVLDPIVGDVFSVLWEPEMIRETGSALKILTGEVLSQIGMTVLQATVMTGLMSALQWPIILTKLGYLIDNPWSNALDRAKAAGRVLADVLINRHLGVRPITLIGFSLGARVIFYALVELAKQKAFGVVQDVFLLGATLTVSQKTWCETRSVVSGRYVNAFARNDWVLNYLFRASSGAVGTVAGLRPIENVPGLENVDVTDKIAGHMSYRTFMPLILDQLGFPVSADFFDEPVEPDFTEDRVVVREEDEQNKGGWFGRKKTSTGPKGHVVRPPSTTTFANNRPMGKAAAAPTVPGAVDEDEDLPPREGSSPEKIPSSSGAEAISTERPPTPPNDPIANIPKHAGFDLSAMKNVIDEVEQDPNKHQIQLPAAKSILNRFGAPPLASPAARPQSTPPVHTPEADPHPRSSSVDNYATEAKFAASSSSSSYTTTHDDIRSFSRSASDSYTESSSYYTSSSSSHSMQQKTSNAGSSYYPSRPSTNLTHTLGLPDETMPSWGATSSSTSFGTPSSSSMSTNPFANASTTSFGHNPTLSFGSSDGSIVGSSGSQGDAWSIPPLGKMTKKNGSTIDGFNANPWS</sequence>
<evidence type="ECO:0000256" key="4">
    <source>
        <dbReference type="ARBA" id="ARBA00022989"/>
    </source>
</evidence>
<name>A0A8H5AVU9_9AGAR</name>
<feature type="compositionally biased region" description="Low complexity" evidence="6">
    <location>
        <begin position="1069"/>
        <end position="1085"/>
    </location>
</feature>
<feature type="transmembrane region" description="Helical" evidence="7">
    <location>
        <begin position="427"/>
        <end position="456"/>
    </location>
</feature>
<evidence type="ECO:0000313" key="9">
    <source>
        <dbReference type="Proteomes" id="UP000567179"/>
    </source>
</evidence>
<dbReference type="AlphaFoldDB" id="A0A8H5AVU9"/>
<evidence type="ECO:0000256" key="5">
    <source>
        <dbReference type="ARBA" id="ARBA00023136"/>
    </source>
</evidence>
<feature type="compositionally biased region" description="Polar residues" evidence="6">
    <location>
        <begin position="1057"/>
        <end position="1068"/>
    </location>
</feature>
<feature type="compositionally biased region" description="Polar residues" evidence="6">
    <location>
        <begin position="281"/>
        <end position="295"/>
    </location>
</feature>